<name>A0ABZ0WK69_9BURK</name>
<dbReference type="Proteomes" id="UP001325479">
    <property type="component" value="Chromosome"/>
</dbReference>
<feature type="signal peptide" evidence="1">
    <location>
        <begin position="1"/>
        <end position="26"/>
    </location>
</feature>
<keyword evidence="1" id="KW-0732">Signal</keyword>
<dbReference type="RefSeq" id="WP_157977861.1">
    <property type="nucleotide sequence ID" value="NZ_CP139965.1"/>
</dbReference>
<organism evidence="2 3">
    <name type="scientific">Paraburkholderia kururiensis</name>
    <dbReference type="NCBI Taxonomy" id="984307"/>
    <lineage>
        <taxon>Bacteria</taxon>
        <taxon>Pseudomonadati</taxon>
        <taxon>Pseudomonadota</taxon>
        <taxon>Betaproteobacteria</taxon>
        <taxon>Burkholderiales</taxon>
        <taxon>Burkholderiaceae</taxon>
        <taxon>Paraburkholderia</taxon>
    </lineage>
</organism>
<sequence length="196" mass="21071">MPITSLVIKISLLATVLACGNSLALAETPSPDAVVLEGGRAVLQKGRKLVEVNEVTKKELVLRFPAGVKRAVSTASSVGFPANRSRVMDGKEYMLVVINQSSSSNPMGFCGAGEEGTLYVLQIEGDKADVRFSLPVQSCLKSIALDTETGTRSPYLAITWNDTPTGIKIAWEHHAEKGPTTQLYRFQDGSFVAEDQ</sequence>
<gene>
    <name evidence="2" type="ORF">U0042_27560</name>
</gene>
<dbReference type="EMBL" id="CP139965">
    <property type="protein sequence ID" value="WQD77752.1"/>
    <property type="molecule type" value="Genomic_DNA"/>
</dbReference>
<proteinExistence type="predicted"/>
<keyword evidence="3" id="KW-1185">Reference proteome</keyword>
<evidence type="ECO:0000256" key="1">
    <source>
        <dbReference type="SAM" id="SignalP"/>
    </source>
</evidence>
<evidence type="ECO:0000313" key="2">
    <source>
        <dbReference type="EMBL" id="WQD77752.1"/>
    </source>
</evidence>
<protein>
    <submittedName>
        <fullName evidence="2">Uncharacterized protein</fullName>
    </submittedName>
</protein>
<evidence type="ECO:0000313" key="3">
    <source>
        <dbReference type="Proteomes" id="UP001325479"/>
    </source>
</evidence>
<feature type="chain" id="PRO_5047195951" evidence="1">
    <location>
        <begin position="27"/>
        <end position="196"/>
    </location>
</feature>
<accession>A0ABZ0WK69</accession>
<reference evidence="2 3" key="1">
    <citation type="submission" date="2023-12" db="EMBL/GenBank/DDBJ databases">
        <title>Genome sequencing and assembly of bacterial species from a model synthetic community.</title>
        <authorList>
            <person name="Hogle S.L."/>
        </authorList>
    </citation>
    <scope>NUCLEOTIDE SEQUENCE [LARGE SCALE GENOMIC DNA]</scope>
    <source>
        <strain evidence="2 3">HAMBI 2494</strain>
    </source>
</reference>